<dbReference type="InterPro" id="IPR003593">
    <property type="entry name" value="AAA+_ATPase"/>
</dbReference>
<comment type="caution">
    <text evidence="16">The sequence shown here is derived from an EMBL/GenBank/DDBJ whole genome shotgun (WGS) entry which is preliminary data.</text>
</comment>
<evidence type="ECO:0000256" key="12">
    <source>
        <dbReference type="ARBA" id="ARBA00065962"/>
    </source>
</evidence>
<keyword evidence="4" id="KW-0547">Nucleotide-binding</keyword>
<dbReference type="EMBL" id="BAABKX010000019">
    <property type="protein sequence ID" value="GAA5061576.1"/>
    <property type="molecule type" value="Genomic_DNA"/>
</dbReference>
<dbReference type="Gene3D" id="3.40.50.300">
    <property type="entry name" value="P-loop containing nucleotide triphosphate hydrolases"/>
    <property type="match status" value="1"/>
</dbReference>
<feature type="region of interest" description="Disordered" evidence="14">
    <location>
        <begin position="370"/>
        <end position="391"/>
    </location>
</feature>
<evidence type="ECO:0000256" key="14">
    <source>
        <dbReference type="SAM" id="MobiDB-lite"/>
    </source>
</evidence>
<dbReference type="PANTHER" id="PTHR43875">
    <property type="entry name" value="MALTODEXTRIN IMPORT ATP-BINDING PROTEIN MSMX"/>
    <property type="match status" value="1"/>
</dbReference>
<dbReference type="FunFam" id="3.40.50.300:FF:000042">
    <property type="entry name" value="Maltose/maltodextrin ABC transporter, ATP-binding protein"/>
    <property type="match status" value="1"/>
</dbReference>
<evidence type="ECO:0000256" key="4">
    <source>
        <dbReference type="ARBA" id="ARBA00022741"/>
    </source>
</evidence>
<proteinExistence type="inferred from homology"/>
<dbReference type="RefSeq" id="WP_227777113.1">
    <property type="nucleotide sequence ID" value="NZ_BAABKX010000019.1"/>
</dbReference>
<evidence type="ECO:0000256" key="7">
    <source>
        <dbReference type="ARBA" id="ARBA00023136"/>
    </source>
</evidence>
<gene>
    <name evidence="16" type="primary">ugpC_6</name>
    <name evidence="16" type="ORF">GCM10025751_48030</name>
</gene>
<evidence type="ECO:0000256" key="5">
    <source>
        <dbReference type="ARBA" id="ARBA00022840"/>
    </source>
</evidence>
<evidence type="ECO:0000256" key="9">
    <source>
        <dbReference type="ARBA" id="ARBA00051890"/>
    </source>
</evidence>
<dbReference type="PROSITE" id="PS50893">
    <property type="entry name" value="ABC_TRANSPORTER_2"/>
    <property type="match status" value="1"/>
</dbReference>
<dbReference type="PROSITE" id="PS00211">
    <property type="entry name" value="ABC_TRANSPORTER_1"/>
    <property type="match status" value="1"/>
</dbReference>
<dbReference type="InterPro" id="IPR017871">
    <property type="entry name" value="ABC_transporter-like_CS"/>
</dbReference>
<dbReference type="InterPro" id="IPR015855">
    <property type="entry name" value="ABC_transpr_MalK-like"/>
</dbReference>
<comment type="catalytic activity">
    <reaction evidence="8">
        <text>D-xylose(out) + ATP + H2O = D-xylose(in) + ADP + phosphate + H(+)</text>
        <dbReference type="Rhea" id="RHEA:29899"/>
        <dbReference type="ChEBI" id="CHEBI:15377"/>
        <dbReference type="ChEBI" id="CHEBI:15378"/>
        <dbReference type="ChEBI" id="CHEBI:30616"/>
        <dbReference type="ChEBI" id="CHEBI:43474"/>
        <dbReference type="ChEBI" id="CHEBI:53455"/>
        <dbReference type="ChEBI" id="CHEBI:456216"/>
        <dbReference type="EC" id="7.5.2.13"/>
    </reaction>
    <physiologicalReaction direction="left-to-right" evidence="8">
        <dbReference type="Rhea" id="RHEA:29900"/>
    </physiologicalReaction>
</comment>
<evidence type="ECO:0000313" key="16">
    <source>
        <dbReference type="EMBL" id="GAA5061576.1"/>
    </source>
</evidence>
<evidence type="ECO:0000256" key="2">
    <source>
        <dbReference type="ARBA" id="ARBA00022448"/>
    </source>
</evidence>
<dbReference type="Pfam" id="PF00005">
    <property type="entry name" value="ABC_tran"/>
    <property type="match status" value="1"/>
</dbReference>
<dbReference type="CDD" id="cd03301">
    <property type="entry name" value="ABC_MalK_N"/>
    <property type="match status" value="1"/>
</dbReference>
<dbReference type="InterPro" id="IPR047641">
    <property type="entry name" value="ABC_transpr_MalK/UgpC-like"/>
</dbReference>
<keyword evidence="17" id="KW-1185">Reference proteome</keyword>
<dbReference type="PANTHER" id="PTHR43875:SF15">
    <property type="entry name" value="TREHALOSE IMPORT ATP-BINDING PROTEIN SUGC"/>
    <property type="match status" value="1"/>
</dbReference>
<keyword evidence="6" id="KW-1278">Translocase</keyword>
<comment type="function">
    <text evidence="10">Part of the ABC transporter complex XacGHIJK involved in the uptake of xylose and arabinose. Responsible for energy coupling to the transport system.</text>
</comment>
<dbReference type="InterPro" id="IPR027417">
    <property type="entry name" value="P-loop_NTPase"/>
</dbReference>
<dbReference type="GO" id="GO:0016887">
    <property type="term" value="F:ATP hydrolysis activity"/>
    <property type="evidence" value="ECO:0007669"/>
    <property type="project" value="InterPro"/>
</dbReference>
<keyword evidence="2" id="KW-0813">Transport</keyword>
<evidence type="ECO:0000256" key="1">
    <source>
        <dbReference type="ARBA" id="ARBA00004202"/>
    </source>
</evidence>
<dbReference type="InterPro" id="IPR003439">
    <property type="entry name" value="ABC_transporter-like_ATP-bd"/>
</dbReference>
<dbReference type="InterPro" id="IPR012340">
    <property type="entry name" value="NA-bd_OB-fold"/>
</dbReference>
<dbReference type="Proteomes" id="UP001501729">
    <property type="component" value="Unassembled WGS sequence"/>
</dbReference>
<evidence type="ECO:0000256" key="11">
    <source>
        <dbReference type="ARBA" id="ARBA00061029"/>
    </source>
</evidence>
<evidence type="ECO:0000256" key="3">
    <source>
        <dbReference type="ARBA" id="ARBA00022475"/>
    </source>
</evidence>
<comment type="subunit">
    <text evidence="12">The complex is composed of two ATP-binding proteins (XacJ and XacK), two transmembrane proteins (XacH and XacI) and a solute-binding protein (XacG).</text>
</comment>
<dbReference type="InterPro" id="IPR008995">
    <property type="entry name" value="Mo/tungstate-bd_C_term_dom"/>
</dbReference>
<dbReference type="GeneID" id="68615802"/>
<dbReference type="GO" id="GO:0140359">
    <property type="term" value="F:ABC-type transporter activity"/>
    <property type="evidence" value="ECO:0007669"/>
    <property type="project" value="InterPro"/>
</dbReference>
<evidence type="ECO:0000259" key="15">
    <source>
        <dbReference type="PROSITE" id="PS50893"/>
    </source>
</evidence>
<comment type="catalytic activity">
    <reaction evidence="9">
        <text>L-arabinose(out) + ATP + H2O = L-arabinose(in) + ADP + phosphate + H(+)</text>
        <dbReference type="Rhea" id="RHEA:30007"/>
        <dbReference type="ChEBI" id="CHEBI:15377"/>
        <dbReference type="ChEBI" id="CHEBI:15378"/>
        <dbReference type="ChEBI" id="CHEBI:17535"/>
        <dbReference type="ChEBI" id="CHEBI:30616"/>
        <dbReference type="ChEBI" id="CHEBI:43474"/>
        <dbReference type="ChEBI" id="CHEBI:456216"/>
        <dbReference type="EC" id="7.5.2.13"/>
    </reaction>
    <physiologicalReaction direction="left-to-right" evidence="9">
        <dbReference type="Rhea" id="RHEA:30008"/>
    </physiologicalReaction>
</comment>
<dbReference type="SMART" id="SM00382">
    <property type="entry name" value="AAA"/>
    <property type="match status" value="1"/>
</dbReference>
<evidence type="ECO:0000313" key="17">
    <source>
        <dbReference type="Proteomes" id="UP001501729"/>
    </source>
</evidence>
<accession>A0AAV3UQ31</accession>
<keyword evidence="3" id="KW-1003">Cell membrane</keyword>
<name>A0AAV3UQ31_9EURY</name>
<dbReference type="SUPFAM" id="SSF52540">
    <property type="entry name" value="P-loop containing nucleoside triphosphate hydrolases"/>
    <property type="match status" value="1"/>
</dbReference>
<comment type="similarity">
    <text evidence="11">Belongs to the ABC transporter superfamily. Carbohydrate uptake transporter-1 (CUT1) (TC 3.A.1.1) family.</text>
</comment>
<dbReference type="GO" id="GO:0008643">
    <property type="term" value="P:carbohydrate transport"/>
    <property type="evidence" value="ECO:0007669"/>
    <property type="project" value="InterPro"/>
</dbReference>
<sequence>MVSVTYESVEKRYGETLAVDNVDIDVEDGEFAVLLGPSGCGKTTTLRCLAGLTTPTAGSIYLGDYDVTDVHLKNRDIAMVFQNFALYPHMNVQENIGYPLKVAGQDEKTRNERAREVAEMVEIEELLDRDVDQLSGGQRQRVALARAMIRRPSVFLMDEPLASLDAKLKISMRSRIKVLQRELGITTLYVTHDQEEAMTLGDKLIIMDGGEIQQIGTPDDVYHEPNNQFVAGFIGSPSMNFIDVEWSDEQTIAHSGGISDFQAELDQTVAARYDEYDSFRLGIRPQYFAAHTTPTENAVPGRVRVTEPLGDEQLIDVVVGLADGESLDITAKIPNNITVSRNDDIWLSIQDALVHGFDIESGDRIEEADDARYRVADSPSTDGRRSETVHD</sequence>
<evidence type="ECO:0000256" key="13">
    <source>
        <dbReference type="ARBA" id="ARBA00066315"/>
    </source>
</evidence>
<evidence type="ECO:0000256" key="6">
    <source>
        <dbReference type="ARBA" id="ARBA00022967"/>
    </source>
</evidence>
<reference evidence="16 17" key="1">
    <citation type="journal article" date="2019" name="Int. J. Syst. Evol. Microbiol.">
        <title>The Global Catalogue of Microorganisms (GCM) 10K type strain sequencing project: providing services to taxonomists for standard genome sequencing and annotation.</title>
        <authorList>
            <consortium name="The Broad Institute Genomics Platform"/>
            <consortium name="The Broad Institute Genome Sequencing Center for Infectious Disease"/>
            <person name="Wu L."/>
            <person name="Ma J."/>
        </authorList>
    </citation>
    <scope>NUCLEOTIDE SEQUENCE [LARGE SCALE GENOMIC DNA]</scope>
    <source>
        <strain evidence="16 17">JCM 17504</strain>
    </source>
</reference>
<comment type="subcellular location">
    <subcellularLocation>
        <location evidence="1">Cell membrane</location>
        <topology evidence="1">Peripheral membrane protein</topology>
    </subcellularLocation>
</comment>
<protein>
    <recommendedName>
        <fullName evidence="13">ABC-type D-xylose/L-arabinose transporter</fullName>
        <ecNumber evidence="13">7.5.2.13</ecNumber>
    </recommendedName>
</protein>
<dbReference type="GO" id="GO:0005524">
    <property type="term" value="F:ATP binding"/>
    <property type="evidence" value="ECO:0007669"/>
    <property type="project" value="UniProtKB-KW"/>
</dbReference>
<dbReference type="Gene3D" id="2.40.50.100">
    <property type="match status" value="1"/>
</dbReference>
<evidence type="ECO:0000256" key="10">
    <source>
        <dbReference type="ARBA" id="ARBA00053454"/>
    </source>
</evidence>
<evidence type="ECO:0000256" key="8">
    <source>
        <dbReference type="ARBA" id="ARBA00050355"/>
    </source>
</evidence>
<dbReference type="Gene3D" id="2.40.50.140">
    <property type="entry name" value="Nucleic acid-binding proteins"/>
    <property type="match status" value="1"/>
</dbReference>
<organism evidence="16 17">
    <name type="scientific">Haladaptatus pallidirubidus</name>
    <dbReference type="NCBI Taxonomy" id="1008152"/>
    <lineage>
        <taxon>Archaea</taxon>
        <taxon>Methanobacteriati</taxon>
        <taxon>Methanobacteriota</taxon>
        <taxon>Stenosarchaea group</taxon>
        <taxon>Halobacteria</taxon>
        <taxon>Halobacteriales</taxon>
        <taxon>Haladaptataceae</taxon>
        <taxon>Haladaptatus</taxon>
    </lineage>
</organism>
<feature type="compositionally biased region" description="Basic and acidic residues" evidence="14">
    <location>
        <begin position="382"/>
        <end position="391"/>
    </location>
</feature>
<feature type="domain" description="ABC transporter" evidence="15">
    <location>
        <begin position="4"/>
        <end position="234"/>
    </location>
</feature>
<keyword evidence="7" id="KW-0472">Membrane</keyword>
<dbReference type="SUPFAM" id="SSF50331">
    <property type="entry name" value="MOP-like"/>
    <property type="match status" value="1"/>
</dbReference>
<keyword evidence="5 16" id="KW-0067">ATP-binding</keyword>
<dbReference type="GO" id="GO:0055052">
    <property type="term" value="C:ATP-binding cassette (ABC) transporter complex, substrate-binding subunit-containing"/>
    <property type="evidence" value="ECO:0007669"/>
    <property type="project" value="TreeGrafter"/>
</dbReference>
<dbReference type="EC" id="7.5.2.13" evidence="13"/>
<dbReference type="AlphaFoldDB" id="A0AAV3UQ31"/>